<evidence type="ECO:0000259" key="10">
    <source>
        <dbReference type="Pfam" id="PF26594"/>
    </source>
</evidence>
<evidence type="ECO:0000256" key="4">
    <source>
        <dbReference type="ARBA" id="ARBA00022884"/>
    </source>
</evidence>
<dbReference type="InterPro" id="IPR013735">
    <property type="entry name" value="TF_NusA_N"/>
</dbReference>
<dbReference type="GO" id="GO:0005829">
    <property type="term" value="C:cytosol"/>
    <property type="evidence" value="ECO:0007669"/>
    <property type="project" value="TreeGrafter"/>
</dbReference>
<dbReference type="Gene3D" id="3.30.300.20">
    <property type="match status" value="2"/>
</dbReference>
<gene>
    <name evidence="7 11" type="primary">nusA</name>
    <name evidence="11" type="ORF">OSSY52_04020</name>
</gene>
<keyword evidence="6 7" id="KW-0804">Transcription</keyword>
<keyword evidence="12" id="KW-1185">Reference proteome</keyword>
<name>A0A7G1G1W2_9BACT</name>
<evidence type="ECO:0000259" key="9">
    <source>
        <dbReference type="Pfam" id="PF13184"/>
    </source>
</evidence>
<dbReference type="InterPro" id="IPR012340">
    <property type="entry name" value="NA-bd_OB-fold"/>
</dbReference>
<comment type="subcellular location">
    <subcellularLocation>
        <location evidence="7">Cytoplasm</location>
    </subcellularLocation>
</comment>
<comment type="subunit">
    <text evidence="7">Monomer. Binds directly to the core enzyme of the DNA-dependent RNA polymerase and to nascent RNA.</text>
</comment>
<dbReference type="GO" id="GO:0006353">
    <property type="term" value="P:DNA-templated transcription termination"/>
    <property type="evidence" value="ECO:0007669"/>
    <property type="project" value="UniProtKB-UniRule"/>
</dbReference>
<dbReference type="GO" id="GO:0031564">
    <property type="term" value="P:transcription antitermination"/>
    <property type="evidence" value="ECO:0007669"/>
    <property type="project" value="UniProtKB-UniRule"/>
</dbReference>
<dbReference type="FunCoup" id="A0A7G1G1W2">
    <property type="interactions" value="338"/>
</dbReference>
<dbReference type="InParanoid" id="A0A7G1G1W2"/>
<keyword evidence="2 7" id="KW-0963">Cytoplasm</keyword>
<protein>
    <recommendedName>
        <fullName evidence="7">Transcription termination/antitermination protein NusA</fullName>
    </recommendedName>
</protein>
<accession>A0A7G1G1W2</accession>
<dbReference type="KEGG" id="ocy:OSSY52_04020"/>
<dbReference type="InterPro" id="IPR030842">
    <property type="entry name" value="TF_NusA_bacterial"/>
</dbReference>
<dbReference type="GO" id="GO:0003723">
    <property type="term" value="F:RNA binding"/>
    <property type="evidence" value="ECO:0007669"/>
    <property type="project" value="UniProtKB-UniRule"/>
</dbReference>
<dbReference type="PANTHER" id="PTHR22648:SF0">
    <property type="entry name" value="TRANSCRIPTION TERMINATION_ANTITERMINATION PROTEIN NUSA"/>
    <property type="match status" value="1"/>
</dbReference>
<dbReference type="NCBIfam" id="TIGR01953">
    <property type="entry name" value="NusA"/>
    <property type="match status" value="1"/>
</dbReference>
<evidence type="ECO:0000313" key="11">
    <source>
        <dbReference type="EMBL" id="BBE30261.1"/>
    </source>
</evidence>
<keyword evidence="4 7" id="KW-0694">RNA-binding</keyword>
<comment type="function">
    <text evidence="7">Participates in both transcription termination and antitermination.</text>
</comment>
<dbReference type="SUPFAM" id="SSF54814">
    <property type="entry name" value="Prokaryotic type KH domain (KH-domain type II)"/>
    <property type="match status" value="2"/>
</dbReference>
<proteinExistence type="inferred from homology"/>
<dbReference type="Gene3D" id="3.30.1480.10">
    <property type="entry name" value="NusA, N-terminal domain"/>
    <property type="match status" value="1"/>
</dbReference>
<dbReference type="GO" id="GO:0003700">
    <property type="term" value="F:DNA-binding transcription factor activity"/>
    <property type="evidence" value="ECO:0007669"/>
    <property type="project" value="InterPro"/>
</dbReference>
<keyword evidence="1 7" id="KW-0806">Transcription termination</keyword>
<keyword evidence="5 7" id="KW-0805">Transcription regulation</keyword>
<sequence>MNINLLDALDTFEKEKGIKREVLIEIIQKSIKSAYKKNYGTKNVEVEIDKSLTSISVYQIWHIVENVEDPTEEISLEEAKKISSKAEIGGEIRKKVNLKKDFKRIAAQTAKQVILQNIKELEKNALYDRYAPLKNKLTSAEVMKVTEQYAEIRIGKLETKLPEKEMIPGEILKQGDLIKVHIKDIQKTTKGPKIMVSRVTNELIIELLKSIVPEVEKGIVEIVKIYREPGIRSKIAVISHSKEIDPVGSCIGENSMRISELLNEVKNEKIDIIEYSEDITQFIKNALAPAEVVNVEINENEKSAIVYVPKTQFSLAIGKGGQTARTAAKITGWKIDIHTV</sequence>
<evidence type="ECO:0000256" key="5">
    <source>
        <dbReference type="ARBA" id="ARBA00023015"/>
    </source>
</evidence>
<dbReference type="Pfam" id="PF13184">
    <property type="entry name" value="KH_NusA_1st"/>
    <property type="match status" value="1"/>
</dbReference>
<dbReference type="CDD" id="cd22529">
    <property type="entry name" value="KH-II_NusA_rpt2"/>
    <property type="match status" value="1"/>
</dbReference>
<dbReference type="AlphaFoldDB" id="A0A7G1G1W2"/>
<dbReference type="InterPro" id="IPR009019">
    <property type="entry name" value="KH_sf_prok-type"/>
</dbReference>
<organism evidence="11 12">
    <name type="scientific">Tepiditoga spiralis</name>
    <dbReference type="NCBI Taxonomy" id="2108365"/>
    <lineage>
        <taxon>Bacteria</taxon>
        <taxon>Thermotogati</taxon>
        <taxon>Thermotogota</taxon>
        <taxon>Thermotogae</taxon>
        <taxon>Petrotogales</taxon>
        <taxon>Petrotogaceae</taxon>
        <taxon>Tepiditoga</taxon>
    </lineage>
</organism>
<comment type="similarity">
    <text evidence="7">Belongs to the NusA family.</text>
</comment>
<dbReference type="EMBL" id="AP018712">
    <property type="protein sequence ID" value="BBE30261.1"/>
    <property type="molecule type" value="Genomic_DNA"/>
</dbReference>
<dbReference type="RefSeq" id="WP_190615377.1">
    <property type="nucleotide sequence ID" value="NZ_AP018712.1"/>
</dbReference>
<feature type="domain" description="Transcription factor NusA N-terminal" evidence="8">
    <location>
        <begin position="4"/>
        <end position="124"/>
    </location>
</feature>
<dbReference type="PROSITE" id="PS50084">
    <property type="entry name" value="KH_TYPE_1"/>
    <property type="match status" value="1"/>
</dbReference>
<evidence type="ECO:0000256" key="1">
    <source>
        <dbReference type="ARBA" id="ARBA00022472"/>
    </source>
</evidence>
<evidence type="ECO:0000256" key="6">
    <source>
        <dbReference type="ARBA" id="ARBA00023163"/>
    </source>
</evidence>
<reference evidence="11 12" key="1">
    <citation type="submission" date="2018-06" db="EMBL/GenBank/DDBJ databases">
        <title>Genome sequencing of Oceanotoga sp. sy52.</title>
        <authorList>
            <person name="Mori K."/>
        </authorList>
    </citation>
    <scope>NUCLEOTIDE SEQUENCE [LARGE SCALE GENOMIC DNA]</scope>
    <source>
        <strain evidence="12">sy52</strain>
    </source>
</reference>
<keyword evidence="3 7" id="KW-0889">Transcription antitermination</keyword>
<dbReference type="Gene3D" id="2.40.50.140">
    <property type="entry name" value="Nucleic acid-binding proteins"/>
    <property type="match status" value="1"/>
</dbReference>
<dbReference type="InterPro" id="IPR015946">
    <property type="entry name" value="KH_dom-like_a/b"/>
</dbReference>
<dbReference type="InterPro" id="IPR025249">
    <property type="entry name" value="TF_NusA_KH_1st"/>
</dbReference>
<dbReference type="InterPro" id="IPR036555">
    <property type="entry name" value="NusA_N_sf"/>
</dbReference>
<dbReference type="Pfam" id="PF08529">
    <property type="entry name" value="NusA_N"/>
    <property type="match status" value="1"/>
</dbReference>
<evidence type="ECO:0000259" key="8">
    <source>
        <dbReference type="Pfam" id="PF08529"/>
    </source>
</evidence>
<evidence type="ECO:0000256" key="3">
    <source>
        <dbReference type="ARBA" id="ARBA00022814"/>
    </source>
</evidence>
<dbReference type="Pfam" id="PF26594">
    <property type="entry name" value="KH_NusA_2nd"/>
    <property type="match status" value="1"/>
</dbReference>
<evidence type="ECO:0000256" key="2">
    <source>
        <dbReference type="ARBA" id="ARBA00022490"/>
    </source>
</evidence>
<dbReference type="PANTHER" id="PTHR22648">
    <property type="entry name" value="TRANSCRIPTION TERMINATION FACTOR NUSA"/>
    <property type="match status" value="1"/>
</dbReference>
<dbReference type="InterPro" id="IPR058582">
    <property type="entry name" value="KH_NusA_2nd"/>
</dbReference>
<dbReference type="FunFam" id="3.30.300.20:FF:000005">
    <property type="entry name" value="Transcription termination/antitermination protein NusA"/>
    <property type="match status" value="1"/>
</dbReference>
<evidence type="ECO:0000256" key="7">
    <source>
        <dbReference type="HAMAP-Rule" id="MF_00945"/>
    </source>
</evidence>
<dbReference type="Proteomes" id="UP000516361">
    <property type="component" value="Chromosome"/>
</dbReference>
<dbReference type="SUPFAM" id="SSF69705">
    <property type="entry name" value="Transcription factor NusA, N-terminal domain"/>
    <property type="match status" value="1"/>
</dbReference>
<dbReference type="InterPro" id="IPR010213">
    <property type="entry name" value="TF_NusA"/>
</dbReference>
<evidence type="ECO:0000313" key="12">
    <source>
        <dbReference type="Proteomes" id="UP000516361"/>
    </source>
</evidence>
<feature type="domain" description="Transcription factor NusA first KH" evidence="9">
    <location>
        <begin position="200"/>
        <end position="275"/>
    </location>
</feature>
<dbReference type="CDD" id="cd04455">
    <property type="entry name" value="S1_NusA"/>
    <property type="match status" value="1"/>
</dbReference>
<dbReference type="HAMAP" id="MF_00945_B">
    <property type="entry name" value="NusA_B"/>
    <property type="match status" value="1"/>
</dbReference>
<dbReference type="SUPFAM" id="SSF50249">
    <property type="entry name" value="Nucleic acid-binding proteins"/>
    <property type="match status" value="1"/>
</dbReference>
<feature type="domain" description="NusA-like second KH" evidence="10">
    <location>
        <begin position="279"/>
        <end position="339"/>
    </location>
</feature>